<dbReference type="PANTHER" id="PTHR45831">
    <property type="entry name" value="LD24721P"/>
    <property type="match status" value="1"/>
</dbReference>
<evidence type="ECO:0000313" key="5">
    <source>
        <dbReference type="EMBL" id="CAB9522667.1"/>
    </source>
</evidence>
<organism evidence="5 6">
    <name type="scientific">Seminavis robusta</name>
    <dbReference type="NCBI Taxonomy" id="568900"/>
    <lineage>
        <taxon>Eukaryota</taxon>
        <taxon>Sar</taxon>
        <taxon>Stramenopiles</taxon>
        <taxon>Ochrophyta</taxon>
        <taxon>Bacillariophyta</taxon>
        <taxon>Bacillariophyceae</taxon>
        <taxon>Bacillariophycidae</taxon>
        <taxon>Naviculales</taxon>
        <taxon>Naviculaceae</taxon>
        <taxon>Seminavis</taxon>
    </lineage>
</organism>
<dbReference type="Gene3D" id="1.25.40.10">
    <property type="entry name" value="Tetratricopeptide repeat domain"/>
    <property type="match status" value="1"/>
</dbReference>
<dbReference type="PROSITE" id="PS50005">
    <property type="entry name" value="TPR"/>
    <property type="match status" value="1"/>
</dbReference>
<dbReference type="InterPro" id="IPR047150">
    <property type="entry name" value="SGT"/>
</dbReference>
<name>A0A9N8EJ78_9STRA</name>
<keyword evidence="2 3" id="KW-0802">TPR repeat</keyword>
<feature type="compositionally biased region" description="Basic and acidic residues" evidence="4">
    <location>
        <begin position="1"/>
        <end position="21"/>
    </location>
</feature>
<dbReference type="GO" id="GO:0016020">
    <property type="term" value="C:membrane"/>
    <property type="evidence" value="ECO:0007669"/>
    <property type="project" value="TreeGrafter"/>
</dbReference>
<accession>A0A9N8EJ78</accession>
<evidence type="ECO:0000256" key="3">
    <source>
        <dbReference type="PROSITE-ProRule" id="PRU00339"/>
    </source>
</evidence>
<reference evidence="5" key="1">
    <citation type="submission" date="2020-06" db="EMBL/GenBank/DDBJ databases">
        <authorList>
            <consortium name="Plant Systems Biology data submission"/>
        </authorList>
    </citation>
    <scope>NUCLEOTIDE SEQUENCE</scope>
    <source>
        <strain evidence="5">D6</strain>
    </source>
</reference>
<protein>
    <submittedName>
        <fullName evidence="5">Heat shock protein (Sti1)</fullName>
    </submittedName>
</protein>
<dbReference type="SUPFAM" id="SSF48452">
    <property type="entry name" value="TPR-like"/>
    <property type="match status" value="1"/>
</dbReference>
<evidence type="ECO:0000256" key="2">
    <source>
        <dbReference type="ARBA" id="ARBA00022803"/>
    </source>
</evidence>
<dbReference type="SMART" id="SM00028">
    <property type="entry name" value="TPR"/>
    <property type="match status" value="3"/>
</dbReference>
<dbReference type="InterPro" id="IPR019734">
    <property type="entry name" value="TPR_rpt"/>
</dbReference>
<feature type="region of interest" description="Disordered" evidence="4">
    <location>
        <begin position="1"/>
        <end position="25"/>
    </location>
</feature>
<dbReference type="AlphaFoldDB" id="A0A9N8EJ78"/>
<keyword evidence="5" id="KW-0346">Stress response</keyword>
<proteinExistence type="predicted"/>
<sequence length="773" mass="86299">MASKTKESPTQEDKSKAEDLRLQGNDAYKTEDFERALELYKQSAEYFPQANTLSNTVAVLHKLGRYEEAKEAAQRATEIDPKWAKGWWRRGVAAELLKDFHWAHTYYSEAVKLDKKNAVFRQHVNDIKNRLKLVEDGKSPMPVQEMIEQPMTAMDLPTMKAFTRVQAWMEEVGPHGTLYDMEQRYGTANTLYQMKGPTSEQYLFHGICRWLTGMKCAIADLASSLSHQTLQYAQITRLKVNSGIITLQEINHAERLLGGLPAGNATDSLISAYAHLGGRNVFIETAPGRICPAPASLQRFLAYQILAQLGCVQKCIMALQQTDNDFGSDMKCAPGVVQAHVTFYHNLQAPPPIDISEKSQNCTPEEIQAYVREQVKAGRSWSEGGLRSYVSAMFRGSILFATVIRSMGQQIAAAYNHLKWSREFITLLDEEYKVTENGSYGTYGTSFKPSLRVGMIMAELDLLTGLRGDAVNGPYPISLAIDLCMELSRLANIVEDDPTPSDYQDVLQDVTWRRKPMAMAHSNIAALLNDLRCRTACHEDFVLVVTHHGLIGEEEGEACDPFALIAIHYRIAAENELPDAEEGSILWWAHAANLAQAKSQRTLGELRHAISRAEACDEARDTALFGENMQKNGEYESIAKLTARHFEDQPDEFVFPRVILNTKQSTVELVDGTVICDDFTQYQENNLRLAWQQKESERMKEVMDTSALEKKFGLVVKKGPPSLATLSVRELHKSGASFAKGETDGDVIVQKAMDAAGKENADVEVAPVPKSTV</sequence>
<gene>
    <name evidence="5" type="ORF">SEMRO_1328_G263220.1</name>
</gene>
<dbReference type="EMBL" id="CAICTM010001326">
    <property type="protein sequence ID" value="CAB9522667.1"/>
    <property type="molecule type" value="Genomic_DNA"/>
</dbReference>
<dbReference type="PANTHER" id="PTHR45831:SF2">
    <property type="entry name" value="LD24721P"/>
    <property type="match status" value="1"/>
</dbReference>
<feature type="repeat" description="TPR" evidence="3">
    <location>
        <begin position="50"/>
        <end position="83"/>
    </location>
</feature>
<keyword evidence="6" id="KW-1185">Reference proteome</keyword>
<evidence type="ECO:0000313" key="6">
    <source>
        <dbReference type="Proteomes" id="UP001153069"/>
    </source>
</evidence>
<dbReference type="GO" id="GO:0006620">
    <property type="term" value="P:post-translational protein targeting to endoplasmic reticulum membrane"/>
    <property type="evidence" value="ECO:0007669"/>
    <property type="project" value="TreeGrafter"/>
</dbReference>
<dbReference type="GO" id="GO:0060090">
    <property type="term" value="F:molecular adaptor activity"/>
    <property type="evidence" value="ECO:0007669"/>
    <property type="project" value="TreeGrafter"/>
</dbReference>
<dbReference type="Proteomes" id="UP001153069">
    <property type="component" value="Unassembled WGS sequence"/>
</dbReference>
<dbReference type="GO" id="GO:0072380">
    <property type="term" value="C:TRC complex"/>
    <property type="evidence" value="ECO:0007669"/>
    <property type="project" value="TreeGrafter"/>
</dbReference>
<dbReference type="OrthoDB" id="1926212at2759"/>
<evidence type="ECO:0000256" key="1">
    <source>
        <dbReference type="ARBA" id="ARBA00022737"/>
    </source>
</evidence>
<dbReference type="Pfam" id="PF13181">
    <property type="entry name" value="TPR_8"/>
    <property type="match status" value="1"/>
</dbReference>
<keyword evidence="1" id="KW-0677">Repeat</keyword>
<dbReference type="InterPro" id="IPR011990">
    <property type="entry name" value="TPR-like_helical_dom_sf"/>
</dbReference>
<evidence type="ECO:0000256" key="4">
    <source>
        <dbReference type="SAM" id="MobiDB-lite"/>
    </source>
</evidence>
<comment type="caution">
    <text evidence="5">The sequence shown here is derived from an EMBL/GenBank/DDBJ whole genome shotgun (WGS) entry which is preliminary data.</text>
</comment>